<organism evidence="1 2">
    <name type="scientific">Mythimna unipuncta nucleopolyhedrovirus</name>
    <dbReference type="NCBI Taxonomy" id="447897"/>
    <lineage>
        <taxon>Viruses</taxon>
        <taxon>Viruses incertae sedis</taxon>
        <taxon>Naldaviricetes</taxon>
        <taxon>Lefavirales</taxon>
        <taxon>Baculoviridae</taxon>
        <taxon>Alphabaculovirus</taxon>
    </lineage>
</organism>
<dbReference type="GeneID" id="80534026"/>
<keyword evidence="2" id="KW-1185">Reference proteome</keyword>
<evidence type="ECO:0000313" key="2">
    <source>
        <dbReference type="Proteomes" id="UP000501969"/>
    </source>
</evidence>
<sequence length="314" mass="35011">MTKVVKFQQKEHDQTAAIVNTLNAFALSLVDQVSCHDCAVSVDNGSQLDAKSPGTNLIDWYFKCKKYKVLKQVFCAKCAKKESDKSFEPDVSFVNLPSTSNNLKELIENVKSAGKLELSETNVAFDNYLNRVRNELAGIEIEIKPTSLSKSDCGHVLKASYVEYYKIIKYIVKFVANFFSSSTKHTLDDYKELASKIVDLIESVLNDFVFDPNSPAKLWAVKRTALAAAANLNDPLAALEQLDAELNETCEKIFKHATAHVGDAVADERVLLDIIKTVLDDEQRPPTSLTSSRGESIFTTSRALAQYDCRNFFN</sequence>
<evidence type="ECO:0000313" key="1">
    <source>
        <dbReference type="EMBL" id="AXU41519.1"/>
    </source>
</evidence>
<dbReference type="EMBL" id="MH124167">
    <property type="protein sequence ID" value="AXU41519.1"/>
    <property type="molecule type" value="Genomic_DNA"/>
</dbReference>
<proteinExistence type="predicted"/>
<dbReference type="KEGG" id="vg:80534026"/>
<reference evidence="1 2" key="1">
    <citation type="submission" date="2018-03" db="EMBL/GenBank/DDBJ databases">
        <title>Complete genome sequence of a second alphabaculovirus from the true armyworm, Mythimna unipuncta.</title>
        <authorList>
            <person name="Harrison R.L."/>
            <person name="Mowery J.D."/>
            <person name="Bauchan G.R."/>
            <person name="Theilmann D.A."/>
            <person name="Erlandson M.A."/>
        </authorList>
    </citation>
    <scope>NUCLEOTIDE SEQUENCE [LARGE SCALE GENOMIC DNA]</scope>
    <source>
        <strain evidence="1 2">KY310</strain>
    </source>
</reference>
<accession>A0A346TPK9</accession>
<dbReference type="RefSeq" id="YP_010796531.1">
    <property type="nucleotide sequence ID" value="NC_076031.1"/>
</dbReference>
<name>A0A346TPK9_9ABAC</name>
<protein>
    <submittedName>
        <fullName evidence="1">ORF72</fullName>
    </submittedName>
</protein>
<dbReference type="Proteomes" id="UP000501969">
    <property type="component" value="Segment"/>
</dbReference>